<proteinExistence type="predicted"/>
<keyword evidence="2" id="KW-1185">Reference proteome</keyword>
<dbReference type="AlphaFoldDB" id="A0A3D9R0F3"/>
<evidence type="ECO:0000313" key="2">
    <source>
        <dbReference type="Proteomes" id="UP000256304"/>
    </source>
</evidence>
<evidence type="ECO:0000313" key="1">
    <source>
        <dbReference type="EMBL" id="REE67302.1"/>
    </source>
</evidence>
<dbReference type="Proteomes" id="UP000256304">
    <property type="component" value="Unassembled WGS sequence"/>
</dbReference>
<sequence>MLKLTWDPAWMNPFESHWSIIEKIKYANAITSLDFVRLYGTRNFKGKLRNQHKGLFHFIGIDHNLLFESISTDLSRHTEYYLNKMTGMFSWVKTDRLLRKEFSFCDDCLSMGYHSLFHQFIFLNKCPFHLSPLSNSCKYCGGMFSCDKHNHKSKNGFQCSCSNYFVEPKFNTWSDWQMNLTIKNTLVERWVTMDLNAYNRINKSFFYVPALINMDAPLQFLLDFGNKRS</sequence>
<accession>A0A3D9R0F3</accession>
<comment type="caution">
    <text evidence="1">The sequence shown here is derived from an EMBL/GenBank/DDBJ whole genome shotgun (WGS) entry which is preliminary data.</text>
</comment>
<gene>
    <name evidence="1" type="ORF">A8990_1437</name>
</gene>
<organism evidence="1 2">
    <name type="scientific">Paenibacillus taihuensis</name>
    <dbReference type="NCBI Taxonomy" id="1156355"/>
    <lineage>
        <taxon>Bacteria</taxon>
        <taxon>Bacillati</taxon>
        <taxon>Bacillota</taxon>
        <taxon>Bacilli</taxon>
        <taxon>Bacillales</taxon>
        <taxon>Paenibacillaceae</taxon>
        <taxon>Paenibacillus</taxon>
    </lineage>
</organism>
<dbReference type="EMBL" id="QTTN01000043">
    <property type="protein sequence ID" value="REE67302.1"/>
    <property type="molecule type" value="Genomic_DNA"/>
</dbReference>
<name>A0A3D9R0F3_9BACL</name>
<evidence type="ECO:0008006" key="3">
    <source>
        <dbReference type="Google" id="ProtNLM"/>
    </source>
</evidence>
<protein>
    <recommendedName>
        <fullName evidence="3">TniQ protein</fullName>
    </recommendedName>
</protein>
<reference evidence="1 2" key="1">
    <citation type="submission" date="2018-08" db="EMBL/GenBank/DDBJ databases">
        <title>Genomic Encyclopedia of Type Strains, Phase III (KMG-III): the genomes of soil and plant-associated and newly described type strains.</title>
        <authorList>
            <person name="Whitman W."/>
        </authorList>
    </citation>
    <scope>NUCLEOTIDE SEQUENCE [LARGE SCALE GENOMIC DNA]</scope>
    <source>
        <strain evidence="1 2">CGMCC 1.10966</strain>
    </source>
</reference>